<proteinExistence type="predicted"/>
<name>A0ACC0JDA6_CHOFU</name>
<dbReference type="Proteomes" id="UP001064048">
    <property type="component" value="Chromosome 16"/>
</dbReference>
<reference evidence="1 2" key="1">
    <citation type="journal article" date="2022" name="Genome Biol. Evol.">
        <title>The Spruce Budworm Genome: Reconstructing the Evolutionary History of Antifreeze Proteins.</title>
        <authorList>
            <person name="Beliveau C."/>
            <person name="Gagne P."/>
            <person name="Picq S."/>
            <person name="Vernygora O."/>
            <person name="Keeling C.I."/>
            <person name="Pinkney K."/>
            <person name="Doucet D."/>
            <person name="Wen F."/>
            <person name="Johnston J.S."/>
            <person name="Maaroufi H."/>
            <person name="Boyle B."/>
            <person name="Laroche J."/>
            <person name="Dewar K."/>
            <person name="Juretic N."/>
            <person name="Blackburn G."/>
            <person name="Nisole A."/>
            <person name="Brunet B."/>
            <person name="Brandao M."/>
            <person name="Lumley L."/>
            <person name="Duan J."/>
            <person name="Quan G."/>
            <person name="Lucarotti C.J."/>
            <person name="Roe A.D."/>
            <person name="Sperling F.A.H."/>
            <person name="Levesque R.C."/>
            <person name="Cusson M."/>
        </authorList>
    </citation>
    <scope>NUCLEOTIDE SEQUENCE [LARGE SCALE GENOMIC DNA]</scope>
    <source>
        <strain evidence="1">Glfc:IPQL:Cfum</strain>
    </source>
</reference>
<comment type="caution">
    <text evidence="1">The sequence shown here is derived from an EMBL/GenBank/DDBJ whole genome shotgun (WGS) entry which is preliminary data.</text>
</comment>
<evidence type="ECO:0000313" key="1">
    <source>
        <dbReference type="EMBL" id="KAI8422024.1"/>
    </source>
</evidence>
<organism evidence="1 2">
    <name type="scientific">Choristoneura fumiferana</name>
    <name type="common">Spruce budworm moth</name>
    <name type="synonym">Archips fumiferana</name>
    <dbReference type="NCBI Taxonomy" id="7141"/>
    <lineage>
        <taxon>Eukaryota</taxon>
        <taxon>Metazoa</taxon>
        <taxon>Ecdysozoa</taxon>
        <taxon>Arthropoda</taxon>
        <taxon>Hexapoda</taxon>
        <taxon>Insecta</taxon>
        <taxon>Pterygota</taxon>
        <taxon>Neoptera</taxon>
        <taxon>Endopterygota</taxon>
        <taxon>Lepidoptera</taxon>
        <taxon>Glossata</taxon>
        <taxon>Ditrysia</taxon>
        <taxon>Tortricoidea</taxon>
        <taxon>Tortricidae</taxon>
        <taxon>Tortricinae</taxon>
        <taxon>Choristoneura</taxon>
    </lineage>
</organism>
<sequence>MLRRGLSRPFRLARRLSDAAGGGTAAAAAAAPEPPEWAREPLMDLHGRRHDYLRVSLTERCNLRCQYCMPAEGVPLSARGALLTRAELARLVRVLAALGVRKVRLTGGEPTLRPDLPLIIGDGDGGRGAAGSYPASHSPHLTRRLFVCRRGAVSCGGHLERGDDDQRRGADARAAGAAARGADGAERVAGLPARRALRAAGAAARLPRVLAGLDLALQLGYSPLKINTVLMRADRSAELFLIGRLLVAQRPRPSLAWLRRMRDSAYGRVNDDEILDFVEYTRDRDVEVRSVNGERPERSVSWREYSNSEFIEFMPFSGNAWDDSRLLPYREALRVITNKYPELRACAPRPNDTARVWQAPGHVGRVGFIASMTQQFCASCNRLRLTADGNLKVAPGPVRYAYGAAAADRASCPQVCLFGNAEVSLRDALRGGAGDAELARLVRGALRNKRPQHAEPGAHGEPADGAHRWLAARSVLVPVAAAAARREGARGLCSAAAEDGALTHLDAAGRVRMVDVGGKPVTARAAAAECRLEASARLLELLRAGALAKGDALAVARVAGVMAAKRTASLIPLCHQLPLECARVSLVLERSAVLVRCEVAARARTGAEMEALAGCAGAALTLYDMGKAVDKDMRITDLRVVSKTGGKSDYPPPAPAPPPPPEPPADAAEPARPADRPEETFAPINFANL</sequence>
<keyword evidence="2" id="KW-1185">Reference proteome</keyword>
<accession>A0ACC0JDA6</accession>
<evidence type="ECO:0000313" key="2">
    <source>
        <dbReference type="Proteomes" id="UP001064048"/>
    </source>
</evidence>
<protein>
    <submittedName>
        <fullName evidence="1">Uncharacterized protein</fullName>
    </submittedName>
</protein>
<dbReference type="EMBL" id="CM046116">
    <property type="protein sequence ID" value="KAI8422024.1"/>
    <property type="molecule type" value="Genomic_DNA"/>
</dbReference>
<gene>
    <name evidence="1" type="ORF">MSG28_009925</name>
</gene>